<name>A0AAZ1X4H2_OREAU</name>
<evidence type="ECO:0000256" key="1">
    <source>
        <dbReference type="SAM" id="Coils"/>
    </source>
</evidence>
<dbReference type="GO" id="GO:0005654">
    <property type="term" value="C:nucleoplasm"/>
    <property type="evidence" value="ECO:0007669"/>
    <property type="project" value="TreeGrafter"/>
</dbReference>
<dbReference type="AlphaFoldDB" id="A0AAZ1X4H2"/>
<evidence type="ECO:0000313" key="3">
    <source>
        <dbReference type="Ensembl" id="ENSOABP00000062593.1"/>
    </source>
</evidence>
<evidence type="ECO:0008006" key="5">
    <source>
        <dbReference type="Google" id="ProtNLM"/>
    </source>
</evidence>
<feature type="compositionally biased region" description="Low complexity" evidence="2">
    <location>
        <begin position="127"/>
        <end position="146"/>
    </location>
</feature>
<organism evidence="3 4">
    <name type="scientific">Oreochromis aureus</name>
    <name type="common">Israeli tilapia</name>
    <name type="synonym">Chromis aureus</name>
    <dbReference type="NCBI Taxonomy" id="47969"/>
    <lineage>
        <taxon>Eukaryota</taxon>
        <taxon>Metazoa</taxon>
        <taxon>Chordata</taxon>
        <taxon>Craniata</taxon>
        <taxon>Vertebrata</taxon>
        <taxon>Euteleostomi</taxon>
        <taxon>Actinopterygii</taxon>
        <taxon>Neopterygii</taxon>
        <taxon>Teleostei</taxon>
        <taxon>Neoteleostei</taxon>
        <taxon>Acanthomorphata</taxon>
        <taxon>Ovalentaria</taxon>
        <taxon>Cichlomorphae</taxon>
        <taxon>Cichliformes</taxon>
        <taxon>Cichlidae</taxon>
        <taxon>African cichlids</taxon>
        <taxon>Pseudocrenilabrinae</taxon>
        <taxon>Oreochromini</taxon>
        <taxon>Oreochromis</taxon>
    </lineage>
</organism>
<keyword evidence="4" id="KW-1185">Reference proteome</keyword>
<sequence length="280" mass="31403">MTNRRPRCSDLSPVGHNQVGVMASSVNTTSLERSTGMRTRAKRGNNNVDKMDVRVTSGVTVAPPAQLADRRKSQELEICKMRLEWQKDKIDELTKERDYLKEQLAASLSKEPTSSVQDSSEVLSISSLSSDGSFDESSNSSMSTTSSDEDRKKRKKGKAKKHKKSKKHYQKQRTRVQNPKQVVTRYNKILRLFKRGGTMSAAFKRLGVDRNTIVATAPIAELFIVAPERYKELEKNKQGQKLSLFATQCAAAISADPETEEKFKAYKSSGKLLPLKTKKD</sequence>
<protein>
    <recommendedName>
        <fullName evidence="5">Coiled-coil domain containing 106b</fullName>
    </recommendedName>
</protein>
<feature type="coiled-coil region" evidence="1">
    <location>
        <begin position="76"/>
        <end position="110"/>
    </location>
</feature>
<reference evidence="4" key="1">
    <citation type="submission" date="2020-03" db="EMBL/GenBank/DDBJ databases">
        <title>Evolution of repeat sequences and sex chromosomes of tilapia species revealed by chromosome-level genomes.</title>
        <authorList>
            <person name="Xu L."/>
            <person name="Tao W."/>
            <person name="Wang D."/>
            <person name="Zhou Q."/>
        </authorList>
    </citation>
    <scope>NUCLEOTIDE SEQUENCE [LARGE SCALE GENOMIC DNA]</scope>
    <source>
        <strain evidence="4">Israel</strain>
    </source>
</reference>
<evidence type="ECO:0000256" key="2">
    <source>
        <dbReference type="SAM" id="MobiDB-lite"/>
    </source>
</evidence>
<dbReference type="Ensembl" id="ENSOABT00000079568.1">
    <property type="protein sequence ID" value="ENSOABP00000062593.1"/>
    <property type="gene ID" value="ENSOABG00000039249.1"/>
</dbReference>
<dbReference type="Proteomes" id="UP000472276">
    <property type="component" value="Unassembled WGS sequence"/>
</dbReference>
<feature type="region of interest" description="Disordered" evidence="2">
    <location>
        <begin position="1"/>
        <end position="21"/>
    </location>
</feature>
<dbReference type="Pfam" id="PF15794">
    <property type="entry name" value="CCDC106"/>
    <property type="match status" value="1"/>
</dbReference>
<keyword evidence="1" id="KW-0175">Coiled coil</keyword>
<feature type="region of interest" description="Disordered" evidence="2">
    <location>
        <begin position="127"/>
        <end position="178"/>
    </location>
</feature>
<dbReference type="InterPro" id="IPR031591">
    <property type="entry name" value="CCDC106"/>
</dbReference>
<gene>
    <name evidence="3" type="primary">H1-6</name>
</gene>
<evidence type="ECO:0000313" key="4">
    <source>
        <dbReference type="Proteomes" id="UP000472276"/>
    </source>
</evidence>
<proteinExistence type="predicted"/>
<reference evidence="3" key="2">
    <citation type="submission" date="2025-08" db="UniProtKB">
        <authorList>
            <consortium name="Ensembl"/>
        </authorList>
    </citation>
    <scope>IDENTIFICATION</scope>
</reference>
<reference evidence="3" key="3">
    <citation type="submission" date="2025-09" db="UniProtKB">
        <authorList>
            <consortium name="Ensembl"/>
        </authorList>
    </citation>
    <scope>IDENTIFICATION</scope>
</reference>
<feature type="compositionally biased region" description="Basic residues" evidence="2">
    <location>
        <begin position="152"/>
        <end position="174"/>
    </location>
</feature>
<accession>A0AAZ1X4H2</accession>
<dbReference type="PANTHER" id="PTHR16477:SF5">
    <property type="entry name" value="COILED-COIL DOMAIN-CONTAINING PROTEIN 106-RELATED"/>
    <property type="match status" value="1"/>
</dbReference>
<dbReference type="PANTHER" id="PTHR16477">
    <property type="entry name" value="COILED-COIL DOMAIN-CONTAINING PROTEIN 106"/>
    <property type="match status" value="1"/>
</dbReference>